<organism evidence="3 4">
    <name type="scientific">Alicyclobacillus cellulosilyticus</name>
    <dbReference type="NCBI Taxonomy" id="1003997"/>
    <lineage>
        <taxon>Bacteria</taxon>
        <taxon>Bacillati</taxon>
        <taxon>Bacillota</taxon>
        <taxon>Bacilli</taxon>
        <taxon>Bacillales</taxon>
        <taxon>Alicyclobacillaceae</taxon>
        <taxon>Alicyclobacillus</taxon>
    </lineage>
</organism>
<dbReference type="PRINTS" id="PR00080">
    <property type="entry name" value="SDRFAMILY"/>
</dbReference>
<dbReference type="Pfam" id="PF13561">
    <property type="entry name" value="adh_short_C2"/>
    <property type="match status" value="1"/>
</dbReference>
<dbReference type="InterPro" id="IPR002347">
    <property type="entry name" value="SDR_fam"/>
</dbReference>
<dbReference type="InterPro" id="IPR050259">
    <property type="entry name" value="SDR"/>
</dbReference>
<accession>A0A917NIK2</accession>
<dbReference type="GO" id="GO:0016491">
    <property type="term" value="F:oxidoreductase activity"/>
    <property type="evidence" value="ECO:0007669"/>
    <property type="project" value="UniProtKB-KW"/>
</dbReference>
<evidence type="ECO:0000256" key="2">
    <source>
        <dbReference type="ARBA" id="ARBA00023002"/>
    </source>
</evidence>
<dbReference type="PRINTS" id="PR00081">
    <property type="entry name" value="GDHRDH"/>
</dbReference>
<dbReference type="GO" id="GO:0008206">
    <property type="term" value="P:bile acid metabolic process"/>
    <property type="evidence" value="ECO:0007669"/>
    <property type="project" value="UniProtKB-ARBA"/>
</dbReference>
<name>A0A917NIK2_9BACL</name>
<dbReference type="AlphaFoldDB" id="A0A917NIK2"/>
<dbReference type="InterPro" id="IPR020904">
    <property type="entry name" value="Sc_DH/Rdtase_CS"/>
</dbReference>
<dbReference type="InterPro" id="IPR036291">
    <property type="entry name" value="NAD(P)-bd_dom_sf"/>
</dbReference>
<reference evidence="3" key="2">
    <citation type="submission" date="2020-09" db="EMBL/GenBank/DDBJ databases">
        <authorList>
            <person name="Sun Q."/>
            <person name="Ohkuma M."/>
        </authorList>
    </citation>
    <scope>NUCLEOTIDE SEQUENCE</scope>
    <source>
        <strain evidence="3">JCM 18487</strain>
    </source>
</reference>
<dbReference type="Gene3D" id="3.40.50.720">
    <property type="entry name" value="NAD(P)-binding Rossmann-like Domain"/>
    <property type="match status" value="1"/>
</dbReference>
<reference evidence="3" key="1">
    <citation type="journal article" date="2014" name="Int. J. Syst. Evol. Microbiol.">
        <title>Complete genome sequence of Corynebacterium casei LMG S-19264T (=DSM 44701T), isolated from a smear-ripened cheese.</title>
        <authorList>
            <consortium name="US DOE Joint Genome Institute (JGI-PGF)"/>
            <person name="Walter F."/>
            <person name="Albersmeier A."/>
            <person name="Kalinowski J."/>
            <person name="Ruckert C."/>
        </authorList>
    </citation>
    <scope>NUCLEOTIDE SEQUENCE</scope>
    <source>
        <strain evidence="3">JCM 18487</strain>
    </source>
</reference>
<dbReference type="Proteomes" id="UP000637695">
    <property type="component" value="Unassembled WGS sequence"/>
</dbReference>
<dbReference type="SUPFAM" id="SSF51735">
    <property type="entry name" value="NAD(P)-binding Rossmann-fold domains"/>
    <property type="match status" value="1"/>
</dbReference>
<dbReference type="PROSITE" id="PS00061">
    <property type="entry name" value="ADH_SHORT"/>
    <property type="match status" value="1"/>
</dbReference>
<comment type="caution">
    <text evidence="3">The sequence shown here is derived from an EMBL/GenBank/DDBJ whole genome shotgun (WGS) entry which is preliminary data.</text>
</comment>
<comment type="similarity">
    <text evidence="1">Belongs to the short-chain dehydrogenases/reductases (SDR) family.</text>
</comment>
<proteinExistence type="inferred from homology"/>
<dbReference type="PANTHER" id="PTHR42879:SF2">
    <property type="entry name" value="3-OXOACYL-[ACYL-CARRIER-PROTEIN] REDUCTASE FABG"/>
    <property type="match status" value="1"/>
</dbReference>
<keyword evidence="2" id="KW-0560">Oxidoreductase</keyword>
<gene>
    <name evidence="3" type="ORF">GCM10010885_10900</name>
</gene>
<dbReference type="EMBL" id="BMOY01000013">
    <property type="protein sequence ID" value="GGJ03482.1"/>
    <property type="molecule type" value="Genomic_DNA"/>
</dbReference>
<keyword evidence="4" id="KW-1185">Reference proteome</keyword>
<evidence type="ECO:0000313" key="3">
    <source>
        <dbReference type="EMBL" id="GGJ03482.1"/>
    </source>
</evidence>
<dbReference type="PANTHER" id="PTHR42879">
    <property type="entry name" value="3-OXOACYL-(ACYL-CARRIER-PROTEIN) REDUCTASE"/>
    <property type="match status" value="1"/>
</dbReference>
<evidence type="ECO:0000256" key="1">
    <source>
        <dbReference type="ARBA" id="ARBA00006484"/>
    </source>
</evidence>
<sequence>MSNGTVHDKMAHEATEMAHEPGMAHEPTVQSATSQGFMAPGLRGKVVLVTGASRGIGRAVALAFAAHGAFVAVNYLSRADLAAAVVDEARRLGGDGMAVQADVRQRHAVARMVAEVVAAAGRIDVVVNNALTNYRFDPKQRQLAWETGWPQVEAQVAASLGAVVHMAEAVLPYMQAQASGRIIHIVSNLVDFPLVPYHDYTAAKAAVVGYSRSLAAEVGRFGITVNCVAPGLTVPTDASRPTKEDVREQVIRLTPMGRLVTPDDVAGAVLFLASDWARMVTGQCLRVDGGLVMRD</sequence>
<dbReference type="FunFam" id="3.40.50.720:FF:000084">
    <property type="entry name" value="Short-chain dehydrogenase reductase"/>
    <property type="match status" value="1"/>
</dbReference>
<evidence type="ECO:0000313" key="4">
    <source>
        <dbReference type="Proteomes" id="UP000637695"/>
    </source>
</evidence>
<protein>
    <submittedName>
        <fullName evidence="3">3-oxoacyl-ACP reductase</fullName>
    </submittedName>
</protein>